<keyword evidence="1" id="KW-0732">Signal</keyword>
<feature type="signal peptide" evidence="1">
    <location>
        <begin position="1"/>
        <end position="18"/>
    </location>
</feature>
<evidence type="ECO:0000313" key="3">
    <source>
        <dbReference type="Proteomes" id="UP001285441"/>
    </source>
</evidence>
<organism evidence="2 3">
    <name type="scientific">Podospora didyma</name>
    <dbReference type="NCBI Taxonomy" id="330526"/>
    <lineage>
        <taxon>Eukaryota</taxon>
        <taxon>Fungi</taxon>
        <taxon>Dikarya</taxon>
        <taxon>Ascomycota</taxon>
        <taxon>Pezizomycotina</taxon>
        <taxon>Sordariomycetes</taxon>
        <taxon>Sordariomycetidae</taxon>
        <taxon>Sordariales</taxon>
        <taxon>Podosporaceae</taxon>
        <taxon>Podospora</taxon>
    </lineage>
</organism>
<dbReference type="EMBL" id="JAULSW010000010">
    <property type="protein sequence ID" value="KAK3368757.1"/>
    <property type="molecule type" value="Genomic_DNA"/>
</dbReference>
<comment type="caution">
    <text evidence="2">The sequence shown here is derived from an EMBL/GenBank/DDBJ whole genome shotgun (WGS) entry which is preliminary data.</text>
</comment>
<reference evidence="2" key="1">
    <citation type="journal article" date="2023" name="Mol. Phylogenet. Evol.">
        <title>Genome-scale phylogeny and comparative genomics of the fungal order Sordariales.</title>
        <authorList>
            <person name="Hensen N."/>
            <person name="Bonometti L."/>
            <person name="Westerberg I."/>
            <person name="Brannstrom I.O."/>
            <person name="Guillou S."/>
            <person name="Cros-Aarteil S."/>
            <person name="Calhoun S."/>
            <person name="Haridas S."/>
            <person name="Kuo A."/>
            <person name="Mondo S."/>
            <person name="Pangilinan J."/>
            <person name="Riley R."/>
            <person name="LaButti K."/>
            <person name="Andreopoulos B."/>
            <person name="Lipzen A."/>
            <person name="Chen C."/>
            <person name="Yan M."/>
            <person name="Daum C."/>
            <person name="Ng V."/>
            <person name="Clum A."/>
            <person name="Steindorff A."/>
            <person name="Ohm R.A."/>
            <person name="Martin F."/>
            <person name="Silar P."/>
            <person name="Natvig D.O."/>
            <person name="Lalanne C."/>
            <person name="Gautier V."/>
            <person name="Ament-Velasquez S.L."/>
            <person name="Kruys A."/>
            <person name="Hutchinson M.I."/>
            <person name="Powell A.J."/>
            <person name="Barry K."/>
            <person name="Miller A.N."/>
            <person name="Grigoriev I.V."/>
            <person name="Debuchy R."/>
            <person name="Gladieux P."/>
            <person name="Hiltunen Thoren M."/>
            <person name="Johannesson H."/>
        </authorList>
    </citation>
    <scope>NUCLEOTIDE SEQUENCE</scope>
    <source>
        <strain evidence="2">CBS 232.78</strain>
    </source>
</reference>
<keyword evidence="3" id="KW-1185">Reference proteome</keyword>
<proteinExistence type="predicted"/>
<dbReference type="AlphaFoldDB" id="A0AAE0N2X0"/>
<name>A0AAE0N2X0_9PEZI</name>
<protein>
    <submittedName>
        <fullName evidence="2">Uncharacterized protein</fullName>
    </submittedName>
</protein>
<dbReference type="Proteomes" id="UP001285441">
    <property type="component" value="Unassembled WGS sequence"/>
</dbReference>
<feature type="chain" id="PRO_5042274180" evidence="1">
    <location>
        <begin position="19"/>
        <end position="158"/>
    </location>
</feature>
<evidence type="ECO:0000313" key="2">
    <source>
        <dbReference type="EMBL" id="KAK3368757.1"/>
    </source>
</evidence>
<sequence>MLRLLCTAALLLASLGNSSLVKKDDKPSCHPPYTTLTTLTTTIANPTTSCRSPYTTLTTKTVTVDTTPTPTITSLDASCTTTPTQTFYSTSGCALTCSTGFCVIDAAVTVPCGCSSLEIRTATITICPTRTPCYQCYTGWGTFRETATCPPTTSPSLS</sequence>
<reference evidence="2" key="2">
    <citation type="submission" date="2023-06" db="EMBL/GenBank/DDBJ databases">
        <authorList>
            <consortium name="Lawrence Berkeley National Laboratory"/>
            <person name="Haridas S."/>
            <person name="Hensen N."/>
            <person name="Bonometti L."/>
            <person name="Westerberg I."/>
            <person name="Brannstrom I.O."/>
            <person name="Guillou S."/>
            <person name="Cros-Aarteil S."/>
            <person name="Calhoun S."/>
            <person name="Kuo A."/>
            <person name="Mondo S."/>
            <person name="Pangilinan J."/>
            <person name="Riley R."/>
            <person name="LaButti K."/>
            <person name="Andreopoulos B."/>
            <person name="Lipzen A."/>
            <person name="Chen C."/>
            <person name="Yanf M."/>
            <person name="Daum C."/>
            <person name="Ng V."/>
            <person name="Clum A."/>
            <person name="Steindorff A."/>
            <person name="Ohm R."/>
            <person name="Martin F."/>
            <person name="Silar P."/>
            <person name="Natvig D."/>
            <person name="Lalanne C."/>
            <person name="Gautier V."/>
            <person name="Ament-velasquez S.L."/>
            <person name="Kruys A."/>
            <person name="Hutchinson M.I."/>
            <person name="Powell A.J."/>
            <person name="Barry K."/>
            <person name="Miller A.N."/>
            <person name="Grigoriev I.V."/>
            <person name="Debuchy R."/>
            <person name="Gladieux P."/>
            <person name="Thoren M.H."/>
            <person name="Johannesson H."/>
        </authorList>
    </citation>
    <scope>NUCLEOTIDE SEQUENCE</scope>
    <source>
        <strain evidence="2">CBS 232.78</strain>
    </source>
</reference>
<gene>
    <name evidence="2" type="ORF">B0H63DRAFT_515285</name>
</gene>
<accession>A0AAE0N2X0</accession>
<evidence type="ECO:0000256" key="1">
    <source>
        <dbReference type="SAM" id="SignalP"/>
    </source>
</evidence>